<dbReference type="InterPro" id="IPR050723">
    <property type="entry name" value="CFA/CMAS"/>
</dbReference>
<dbReference type="SUPFAM" id="SSF53335">
    <property type="entry name" value="S-adenosyl-L-methionine-dependent methyltransferases"/>
    <property type="match status" value="1"/>
</dbReference>
<dbReference type="InterPro" id="IPR029063">
    <property type="entry name" value="SAM-dependent_MTases_sf"/>
</dbReference>
<dbReference type="EMBL" id="CP121194">
    <property type="protein sequence ID" value="XBH11582.1"/>
    <property type="molecule type" value="Genomic_DNA"/>
</dbReference>
<keyword evidence="1" id="KW-0808">Transferase</keyword>
<accession>A0AAU7D358</accession>
<gene>
    <name evidence="1" type="ORF">P4G45_07615</name>
    <name evidence="2" type="ORF">P8936_07850</name>
</gene>
<organism evidence="1">
    <name type="scientific">Edaphobacter paludis</name>
    <dbReference type="NCBI Taxonomy" id="3035702"/>
    <lineage>
        <taxon>Bacteria</taxon>
        <taxon>Pseudomonadati</taxon>
        <taxon>Acidobacteriota</taxon>
        <taxon>Terriglobia</taxon>
        <taxon>Terriglobales</taxon>
        <taxon>Acidobacteriaceae</taxon>
        <taxon>Edaphobacter</taxon>
    </lineage>
</organism>
<dbReference type="PANTHER" id="PTHR43667:SF2">
    <property type="entry name" value="FATTY ACID C-METHYL TRANSFERASE"/>
    <property type="match status" value="1"/>
</dbReference>
<evidence type="ECO:0000313" key="1">
    <source>
        <dbReference type="EMBL" id="XBH11582.1"/>
    </source>
</evidence>
<dbReference type="AlphaFoldDB" id="A0AAU7D358"/>
<proteinExistence type="predicted"/>
<dbReference type="CDD" id="cd02440">
    <property type="entry name" value="AdoMet_MTases"/>
    <property type="match status" value="1"/>
</dbReference>
<dbReference type="GO" id="GO:0008168">
    <property type="term" value="F:methyltransferase activity"/>
    <property type="evidence" value="ECO:0007669"/>
    <property type="project" value="UniProtKB-KW"/>
</dbReference>
<dbReference type="Pfam" id="PF13489">
    <property type="entry name" value="Methyltransf_23"/>
    <property type="match status" value="1"/>
</dbReference>
<accession>A0AAU7DDA8</accession>
<evidence type="ECO:0000313" key="2">
    <source>
        <dbReference type="EMBL" id="XBH15065.1"/>
    </source>
</evidence>
<dbReference type="EMBL" id="CP121195">
    <property type="protein sequence ID" value="XBH15065.1"/>
    <property type="molecule type" value="Genomic_DNA"/>
</dbReference>
<dbReference type="RefSeq" id="WP_348269074.1">
    <property type="nucleotide sequence ID" value="NZ_CP121194.1"/>
</dbReference>
<protein>
    <submittedName>
        <fullName evidence="1">Methyltransferase domain-containing protein</fullName>
    </submittedName>
</protein>
<keyword evidence="1" id="KW-0489">Methyltransferase</keyword>
<dbReference type="Gene3D" id="3.40.50.150">
    <property type="entry name" value="Vaccinia Virus protein VP39"/>
    <property type="match status" value="1"/>
</dbReference>
<sequence length="258" mass="28746">MLNALQYRILRSLYPRSPDLLVEAGDRSKLDLLGSNFLSKIPGKSVIDFGCGIGTEAIEMAQRGAVRVIGIDIREECLQIAREAAARAGVQDRCTFTTSTSETSDIIVSIDAFEHFKDPAEILRIMNTLLKPDGEILLSFGPTWYHPLGGHLFSVCPWAHLMFSEDALIRWRSTFKTDGATRFSEVAGGLNQITIKKFEKLVAESDFWLLNMERVPIGRLKRVHNRLTSEFTTALVRGELVKRESSLASSGIYSKALP</sequence>
<dbReference type="KEGG" id="epl:P4G45_07615"/>
<dbReference type="PANTHER" id="PTHR43667">
    <property type="entry name" value="CYCLOPROPANE-FATTY-ACYL-PHOSPHOLIPID SYNTHASE"/>
    <property type="match status" value="1"/>
</dbReference>
<dbReference type="GO" id="GO:0032259">
    <property type="term" value="P:methylation"/>
    <property type="evidence" value="ECO:0007669"/>
    <property type="project" value="UniProtKB-KW"/>
</dbReference>
<name>A0AAU7D358_9BACT</name>
<reference evidence="1" key="1">
    <citation type="submission" date="2023-03" db="EMBL/GenBank/DDBJ databases">
        <title>Edaphobacter sp.</title>
        <authorList>
            <person name="Huber K.J."/>
            <person name="Papendorf J."/>
            <person name="Pilke C."/>
            <person name="Bunk B."/>
            <person name="Sproeer C."/>
            <person name="Pester M."/>
        </authorList>
    </citation>
    <scope>NUCLEOTIDE SEQUENCE</scope>
    <source>
        <strain evidence="1">DSM 109919</strain>
        <strain evidence="2">DSM 109920</strain>
    </source>
</reference>